<accession>A0ABS0D1V0</accession>
<dbReference type="Proteomes" id="UP000702209">
    <property type="component" value="Unassembled WGS sequence"/>
</dbReference>
<dbReference type="EMBL" id="JADLQX010000059">
    <property type="protein sequence ID" value="MBF6302805.1"/>
    <property type="molecule type" value="Genomic_DNA"/>
</dbReference>
<sequence length="93" mass="10061">MQALIAEGGSAPVGRLSELTGDSLLRAATQSLNVAARREGVTRGLPERRLIQAIRYPNPLTSKVAAYSLPTESIPAFTAAIELLDDLHRRLHE</sequence>
<evidence type="ECO:0000313" key="2">
    <source>
        <dbReference type="Proteomes" id="UP000702209"/>
    </source>
</evidence>
<reference evidence="1 2" key="1">
    <citation type="submission" date="2020-10" db="EMBL/GenBank/DDBJ databases">
        <title>Identification of Nocardia species via Next-generation sequencing and recognition of intraspecies genetic diversity.</title>
        <authorList>
            <person name="Li P."/>
            <person name="Li P."/>
            <person name="Lu B."/>
        </authorList>
    </citation>
    <scope>NUCLEOTIDE SEQUENCE [LARGE SCALE GENOMIC DNA]</scope>
    <source>
        <strain evidence="1 2">BJ06-0157</strain>
    </source>
</reference>
<protein>
    <submittedName>
        <fullName evidence="1">Uncharacterized protein</fullName>
    </submittedName>
</protein>
<keyword evidence="2" id="KW-1185">Reference proteome</keyword>
<comment type="caution">
    <text evidence="1">The sequence shown here is derived from an EMBL/GenBank/DDBJ whole genome shotgun (WGS) entry which is preliminary data.</text>
</comment>
<evidence type="ECO:0000313" key="1">
    <source>
        <dbReference type="EMBL" id="MBF6302805.1"/>
    </source>
</evidence>
<gene>
    <name evidence="1" type="ORF">IU459_35520</name>
</gene>
<proteinExistence type="predicted"/>
<name>A0ABS0D1V0_9NOCA</name>
<dbReference type="RefSeq" id="WP_195133987.1">
    <property type="nucleotide sequence ID" value="NZ_JADLQX010000059.1"/>
</dbReference>
<organism evidence="1 2">
    <name type="scientific">Nocardia amamiensis</name>
    <dbReference type="NCBI Taxonomy" id="404578"/>
    <lineage>
        <taxon>Bacteria</taxon>
        <taxon>Bacillati</taxon>
        <taxon>Actinomycetota</taxon>
        <taxon>Actinomycetes</taxon>
        <taxon>Mycobacteriales</taxon>
        <taxon>Nocardiaceae</taxon>
        <taxon>Nocardia</taxon>
    </lineage>
</organism>